<reference evidence="3" key="1">
    <citation type="submission" date="2013-12" db="EMBL/GenBank/DDBJ databases">
        <title>The Genome Sequence of Aphanomyces astaci APO3.</title>
        <authorList>
            <consortium name="The Broad Institute Genomics Platform"/>
            <person name="Russ C."/>
            <person name="Tyler B."/>
            <person name="van West P."/>
            <person name="Dieguez-Uribeondo J."/>
            <person name="Young S.K."/>
            <person name="Zeng Q."/>
            <person name="Gargeya S."/>
            <person name="Fitzgerald M."/>
            <person name="Abouelleil A."/>
            <person name="Alvarado L."/>
            <person name="Chapman S.B."/>
            <person name="Gainer-Dewar J."/>
            <person name="Goldberg J."/>
            <person name="Griggs A."/>
            <person name="Gujja S."/>
            <person name="Hansen M."/>
            <person name="Howarth C."/>
            <person name="Imamovic A."/>
            <person name="Ireland A."/>
            <person name="Larimer J."/>
            <person name="McCowan C."/>
            <person name="Murphy C."/>
            <person name="Pearson M."/>
            <person name="Poon T.W."/>
            <person name="Priest M."/>
            <person name="Roberts A."/>
            <person name="Saif S."/>
            <person name="Shea T."/>
            <person name="Sykes S."/>
            <person name="Wortman J."/>
            <person name="Nusbaum C."/>
            <person name="Birren B."/>
        </authorList>
    </citation>
    <scope>NUCLEOTIDE SEQUENCE [LARGE SCALE GENOMIC DNA]</scope>
    <source>
        <strain evidence="3">APO3</strain>
    </source>
</reference>
<dbReference type="InterPro" id="IPR027267">
    <property type="entry name" value="AH/BAR_dom_sf"/>
</dbReference>
<evidence type="ECO:0000313" key="3">
    <source>
        <dbReference type="EMBL" id="ETV80064.1"/>
    </source>
</evidence>
<proteinExistence type="predicted"/>
<protein>
    <recommendedName>
        <fullName evidence="2">BAR domain-containing protein</fullName>
    </recommendedName>
</protein>
<dbReference type="Gene3D" id="1.20.1270.60">
    <property type="entry name" value="Arfaptin homology (AH) domain/BAR domain"/>
    <property type="match status" value="1"/>
</dbReference>
<organism evidence="3">
    <name type="scientific">Aphanomyces astaci</name>
    <name type="common">Crayfish plague agent</name>
    <dbReference type="NCBI Taxonomy" id="112090"/>
    <lineage>
        <taxon>Eukaryota</taxon>
        <taxon>Sar</taxon>
        <taxon>Stramenopiles</taxon>
        <taxon>Oomycota</taxon>
        <taxon>Saprolegniomycetes</taxon>
        <taxon>Saprolegniales</taxon>
        <taxon>Verrucalvaceae</taxon>
        <taxon>Aphanomyces</taxon>
    </lineage>
</organism>
<evidence type="ECO:0000259" key="2">
    <source>
        <dbReference type="Pfam" id="PF03114"/>
    </source>
</evidence>
<dbReference type="Pfam" id="PF03114">
    <property type="entry name" value="BAR"/>
    <property type="match status" value="1"/>
</dbReference>
<dbReference type="InterPro" id="IPR004148">
    <property type="entry name" value="BAR_dom"/>
</dbReference>
<dbReference type="AlphaFoldDB" id="W4GM37"/>
<evidence type="ECO:0000256" key="1">
    <source>
        <dbReference type="SAM" id="MobiDB-lite"/>
    </source>
</evidence>
<gene>
    <name evidence="3" type="ORF">H257_06466</name>
</gene>
<dbReference type="OrthoDB" id="5971719at2759"/>
<dbReference type="GO" id="GO:0005737">
    <property type="term" value="C:cytoplasm"/>
    <property type="evidence" value="ECO:0007669"/>
    <property type="project" value="InterPro"/>
</dbReference>
<feature type="region of interest" description="Disordered" evidence="1">
    <location>
        <begin position="1"/>
        <end position="20"/>
    </location>
</feature>
<dbReference type="EMBL" id="KI913126">
    <property type="protein sequence ID" value="ETV80064.1"/>
    <property type="molecule type" value="Genomic_DNA"/>
</dbReference>
<name>W4GM37_APHAT</name>
<accession>W4GM37</accession>
<sequence>MEQPKSPTAHDGPHGILDKIRSTKRRFIQQALTKMGKAESSDDHEYQVLRERQLELVSNVEQVFVHMKSFVTNLVSLGYACTLLGDDMTMIRTDIPTRNANNSQAYGVKAASGNDEFTKSMAKIDAAARELAGSMLSANVVVDVQCKLDALYQFKKELDHRENLKLDYDSAVRKLRKARESREAADVLRRDEKLKLAQAKLTQATEVMVAKMNEYELARPTLLQKELVEFRHMQTKFFQLCVMSFAGPSTVRPTDFPRFIAPEFQKYIYREPRLIKSWWQKPWTPNNLQRGIS</sequence>
<feature type="domain" description="BAR" evidence="2">
    <location>
        <begin position="26"/>
        <end position="241"/>
    </location>
</feature>
<dbReference type="RefSeq" id="XP_009829988.1">
    <property type="nucleotide sequence ID" value="XM_009831686.1"/>
</dbReference>
<dbReference type="GeneID" id="20808462"/>
<dbReference type="VEuPathDB" id="FungiDB:H257_06466"/>
<feature type="compositionally biased region" description="Basic and acidic residues" evidence="1">
    <location>
        <begin position="11"/>
        <end position="20"/>
    </location>
</feature>
<dbReference type="SUPFAM" id="SSF103657">
    <property type="entry name" value="BAR/IMD domain-like"/>
    <property type="match status" value="1"/>
</dbReference>